<evidence type="ECO:0000256" key="3">
    <source>
        <dbReference type="ARBA" id="ARBA00022553"/>
    </source>
</evidence>
<feature type="domain" description="HTH araC/xylS-type" evidence="9">
    <location>
        <begin position="403"/>
        <end position="502"/>
    </location>
</feature>
<evidence type="ECO:0000313" key="11">
    <source>
        <dbReference type="EMBL" id="MFC5986945.1"/>
    </source>
</evidence>
<keyword evidence="3 8" id="KW-0597">Phosphoprotein</keyword>
<gene>
    <name evidence="11" type="ORF">ACFPXP_11020</name>
</gene>
<evidence type="ECO:0000256" key="6">
    <source>
        <dbReference type="ARBA" id="ARBA00023125"/>
    </source>
</evidence>
<dbReference type="CDD" id="cd17536">
    <property type="entry name" value="REC_YesN-like"/>
    <property type="match status" value="1"/>
</dbReference>
<evidence type="ECO:0000256" key="7">
    <source>
        <dbReference type="ARBA" id="ARBA00023163"/>
    </source>
</evidence>
<evidence type="ECO:0000256" key="4">
    <source>
        <dbReference type="ARBA" id="ARBA00023012"/>
    </source>
</evidence>
<dbReference type="SUPFAM" id="SSF46689">
    <property type="entry name" value="Homeodomain-like"/>
    <property type="match status" value="2"/>
</dbReference>
<feature type="modified residue" description="4-aspartylphosphate" evidence="8">
    <location>
        <position position="55"/>
    </location>
</feature>
<evidence type="ECO:0000256" key="8">
    <source>
        <dbReference type="PROSITE-ProRule" id="PRU00169"/>
    </source>
</evidence>
<dbReference type="InterPro" id="IPR051552">
    <property type="entry name" value="HptR"/>
</dbReference>
<evidence type="ECO:0000256" key="5">
    <source>
        <dbReference type="ARBA" id="ARBA00023015"/>
    </source>
</evidence>
<dbReference type="EMBL" id="JBHSQV010000144">
    <property type="protein sequence ID" value="MFC5986945.1"/>
    <property type="molecule type" value="Genomic_DNA"/>
</dbReference>
<dbReference type="PANTHER" id="PTHR42713">
    <property type="entry name" value="HISTIDINE KINASE-RELATED"/>
    <property type="match status" value="1"/>
</dbReference>
<evidence type="ECO:0000259" key="9">
    <source>
        <dbReference type="PROSITE" id="PS01124"/>
    </source>
</evidence>
<dbReference type="Gene3D" id="1.10.10.60">
    <property type="entry name" value="Homeodomain-like"/>
    <property type="match status" value="2"/>
</dbReference>
<evidence type="ECO:0000259" key="10">
    <source>
        <dbReference type="PROSITE" id="PS50110"/>
    </source>
</evidence>
<dbReference type="SMART" id="SM00342">
    <property type="entry name" value="HTH_ARAC"/>
    <property type="match status" value="1"/>
</dbReference>
<dbReference type="InterPro" id="IPR001789">
    <property type="entry name" value="Sig_transdc_resp-reg_receiver"/>
</dbReference>
<dbReference type="InterPro" id="IPR020449">
    <property type="entry name" value="Tscrpt_reg_AraC-type_HTH"/>
</dbReference>
<sequence>MYRIVLIEDEPPILQMAKILIESFQPGFEVSGCAYNGEDGMALIREQNPDVVITDIRMPMMDGLTLIRELSAEQPDIEWVILSGYAEFDYAVKALELGVSDYILKPIDPAQLKKVLEKLAVQLEQKRELHMREWMLRSFREGDFPEEGASWFQEEVYCPILLVAGNLASNLHDPMNPGKDFFGPSFLDRLRGLKPEAVRSQLLVEGLASNQKLLLLGGGRELEEEEMVDPLLSLLEEKETGSIPLHVFVGRSITSIHDVPDSIQALISSSHSRLHIGKSEVVRMFVEEESPMNYTEDKGTCDRLIRETEFTIFQQELLSWARKWQERAYSQARVEWIFNRIVEGFHARMNQLAIDSWDLQELFAAYTDDQDLIHAFLQLVQDAYFADAQHMDGAKSTSADLAEEISVYLQSRFDTPISYDDLQEKFGYHKDYLAQLFRQRFHMSPNKYLVQLRIEHAKQLMSVHADLPLKEIAARVGYEDPLYFSKVFKSLEGMSPSKFRERLISGSEVGGSCDVQVKND</sequence>
<dbReference type="RefSeq" id="WP_379894253.1">
    <property type="nucleotide sequence ID" value="NZ_CBCSCT010000062.1"/>
</dbReference>
<keyword evidence="5" id="KW-0805">Transcription regulation</keyword>
<dbReference type="PANTHER" id="PTHR42713:SF3">
    <property type="entry name" value="TRANSCRIPTIONAL REGULATORY PROTEIN HPTR"/>
    <property type="match status" value="1"/>
</dbReference>
<dbReference type="SUPFAM" id="SSF52172">
    <property type="entry name" value="CheY-like"/>
    <property type="match status" value="1"/>
</dbReference>
<keyword evidence="6" id="KW-0238">DNA-binding</keyword>
<evidence type="ECO:0000256" key="2">
    <source>
        <dbReference type="ARBA" id="ARBA00022490"/>
    </source>
</evidence>
<dbReference type="PROSITE" id="PS01124">
    <property type="entry name" value="HTH_ARAC_FAMILY_2"/>
    <property type="match status" value="1"/>
</dbReference>
<dbReference type="Gene3D" id="3.40.50.2300">
    <property type="match status" value="1"/>
</dbReference>
<protein>
    <submittedName>
        <fullName evidence="11">Response regulator</fullName>
    </submittedName>
</protein>
<proteinExistence type="predicted"/>
<reference evidence="12" key="1">
    <citation type="journal article" date="2019" name="Int. J. Syst. Evol. Microbiol.">
        <title>The Global Catalogue of Microorganisms (GCM) 10K type strain sequencing project: providing services to taxonomists for standard genome sequencing and annotation.</title>
        <authorList>
            <consortium name="The Broad Institute Genomics Platform"/>
            <consortium name="The Broad Institute Genome Sequencing Center for Infectious Disease"/>
            <person name="Wu L."/>
            <person name="Ma J."/>
        </authorList>
    </citation>
    <scope>NUCLEOTIDE SEQUENCE [LARGE SCALE GENOMIC DNA]</scope>
    <source>
        <strain evidence="12">CCM 8749</strain>
    </source>
</reference>
<dbReference type="InterPro" id="IPR018060">
    <property type="entry name" value="HTH_AraC"/>
</dbReference>
<dbReference type="Proteomes" id="UP001596250">
    <property type="component" value="Unassembled WGS sequence"/>
</dbReference>
<dbReference type="Pfam" id="PF12833">
    <property type="entry name" value="HTH_18"/>
    <property type="match status" value="1"/>
</dbReference>
<evidence type="ECO:0000313" key="12">
    <source>
        <dbReference type="Proteomes" id="UP001596250"/>
    </source>
</evidence>
<evidence type="ECO:0000256" key="1">
    <source>
        <dbReference type="ARBA" id="ARBA00004496"/>
    </source>
</evidence>
<accession>A0ABW1IPB3</accession>
<organism evidence="11 12">
    <name type="scientific">Marinicrinis lubricantis</name>
    <dbReference type="NCBI Taxonomy" id="2086470"/>
    <lineage>
        <taxon>Bacteria</taxon>
        <taxon>Bacillati</taxon>
        <taxon>Bacillota</taxon>
        <taxon>Bacilli</taxon>
        <taxon>Bacillales</taxon>
        <taxon>Paenibacillaceae</taxon>
    </lineage>
</organism>
<dbReference type="InterPro" id="IPR011006">
    <property type="entry name" value="CheY-like_superfamily"/>
</dbReference>
<keyword evidence="4" id="KW-0902">Two-component regulatory system</keyword>
<keyword evidence="7" id="KW-0804">Transcription</keyword>
<dbReference type="PROSITE" id="PS50110">
    <property type="entry name" value="RESPONSE_REGULATORY"/>
    <property type="match status" value="1"/>
</dbReference>
<keyword evidence="2" id="KW-0963">Cytoplasm</keyword>
<dbReference type="SMART" id="SM00448">
    <property type="entry name" value="REC"/>
    <property type="match status" value="1"/>
</dbReference>
<feature type="domain" description="Response regulatory" evidence="10">
    <location>
        <begin position="3"/>
        <end position="120"/>
    </location>
</feature>
<name>A0ABW1IPB3_9BACL</name>
<comment type="caution">
    <text evidence="11">The sequence shown here is derived from an EMBL/GenBank/DDBJ whole genome shotgun (WGS) entry which is preliminary data.</text>
</comment>
<dbReference type="InterPro" id="IPR009057">
    <property type="entry name" value="Homeodomain-like_sf"/>
</dbReference>
<dbReference type="Pfam" id="PF00072">
    <property type="entry name" value="Response_reg"/>
    <property type="match status" value="1"/>
</dbReference>
<dbReference type="InterPro" id="IPR018062">
    <property type="entry name" value="HTH_AraC-typ_CS"/>
</dbReference>
<dbReference type="PRINTS" id="PR00032">
    <property type="entry name" value="HTHARAC"/>
</dbReference>
<keyword evidence="12" id="KW-1185">Reference proteome</keyword>
<comment type="subcellular location">
    <subcellularLocation>
        <location evidence="1">Cytoplasm</location>
    </subcellularLocation>
</comment>
<dbReference type="PROSITE" id="PS00041">
    <property type="entry name" value="HTH_ARAC_FAMILY_1"/>
    <property type="match status" value="1"/>
</dbReference>